<dbReference type="EMBL" id="QUSZ01002290">
    <property type="protein sequence ID" value="RHY22719.1"/>
    <property type="molecule type" value="Genomic_DNA"/>
</dbReference>
<sequence>MDVWTRLGSWATFSSYCNVDVITITLSTLGGKDGRTKRYDCNVVLVIYDVWRDLWLILATNQVRYVSFMVTQFVTTLSFVEVRKQVDDNVARINKDAMAFTLLRTMVGQVGLRELDRVLMWKLVFFTAYDDTSHAHREVATHFATLYGITLESQAYCGGPCQVKRTTSTSG</sequence>
<accession>A0A397BMT6</accession>
<dbReference type="VEuPathDB" id="FungiDB:H257_18716"/>
<gene>
    <name evidence="1" type="ORF">DYB36_012467</name>
</gene>
<name>A0A397BMT6_APHAT</name>
<dbReference type="Proteomes" id="UP000265427">
    <property type="component" value="Unassembled WGS sequence"/>
</dbReference>
<reference evidence="1 2" key="1">
    <citation type="submission" date="2018-08" db="EMBL/GenBank/DDBJ databases">
        <title>Aphanomyces genome sequencing and annotation.</title>
        <authorList>
            <person name="Minardi D."/>
            <person name="Oidtmann B."/>
            <person name="Van Der Giezen M."/>
            <person name="Studholme D.J."/>
        </authorList>
    </citation>
    <scope>NUCLEOTIDE SEQUENCE [LARGE SCALE GENOMIC DNA]</scope>
    <source>
        <strain evidence="1 2">Kv</strain>
    </source>
</reference>
<evidence type="ECO:0000313" key="1">
    <source>
        <dbReference type="EMBL" id="RHY22719.1"/>
    </source>
</evidence>
<comment type="caution">
    <text evidence="1">The sequence shown here is derived from an EMBL/GenBank/DDBJ whole genome shotgun (WGS) entry which is preliminary data.</text>
</comment>
<organism evidence="1 2">
    <name type="scientific">Aphanomyces astaci</name>
    <name type="common">Crayfish plague agent</name>
    <dbReference type="NCBI Taxonomy" id="112090"/>
    <lineage>
        <taxon>Eukaryota</taxon>
        <taxon>Sar</taxon>
        <taxon>Stramenopiles</taxon>
        <taxon>Oomycota</taxon>
        <taxon>Saprolegniomycetes</taxon>
        <taxon>Saprolegniales</taxon>
        <taxon>Verrucalvaceae</taxon>
        <taxon>Aphanomyces</taxon>
    </lineage>
</organism>
<evidence type="ECO:0000313" key="2">
    <source>
        <dbReference type="Proteomes" id="UP000265427"/>
    </source>
</evidence>
<protein>
    <submittedName>
        <fullName evidence="1">Uncharacterized protein</fullName>
    </submittedName>
</protein>
<proteinExistence type="predicted"/>
<dbReference type="AlphaFoldDB" id="A0A397BMT6"/>